<evidence type="ECO:0000313" key="9">
    <source>
        <dbReference type="EMBL" id="BBE34102.1"/>
    </source>
</evidence>
<dbReference type="GO" id="GO:0016987">
    <property type="term" value="F:sigma factor activity"/>
    <property type="evidence" value="ECO:0007669"/>
    <property type="project" value="UniProtKB-KW"/>
</dbReference>
<dbReference type="PANTHER" id="PTHR43133">
    <property type="entry name" value="RNA POLYMERASE ECF-TYPE SIGMA FACTO"/>
    <property type="match status" value="1"/>
</dbReference>
<keyword evidence="4 6" id="KW-0238">DNA-binding</keyword>
<dbReference type="Gene3D" id="1.10.10.10">
    <property type="entry name" value="Winged helix-like DNA-binding domain superfamily/Winged helix DNA-binding domain"/>
    <property type="match status" value="1"/>
</dbReference>
<sequence length="187" mass="20743">MSGPDDLAADAGLARAALGGDQSAFAALMRRHREAVFRLARHHVGEEGEALDITQEAFIAAFAALRRFDGERPFRAWILRIALNKCRDWSRRRKVRRLLTFARPIDEAAAIADPGLDPEAALRSARAVAHIRREVQALPARLREPLILCAIEGMSQDEAADLLGVSRKTIETRIYRGRQKLSGLLEG</sequence>
<keyword evidence="5 6" id="KW-0804">Transcription</keyword>
<feature type="domain" description="RNA polymerase sigma-70 region 2" evidence="7">
    <location>
        <begin position="28"/>
        <end position="94"/>
    </location>
</feature>
<evidence type="ECO:0000256" key="6">
    <source>
        <dbReference type="RuleBase" id="RU000716"/>
    </source>
</evidence>
<dbReference type="InterPro" id="IPR036388">
    <property type="entry name" value="WH-like_DNA-bd_sf"/>
</dbReference>
<dbReference type="InterPro" id="IPR000838">
    <property type="entry name" value="RNA_pol_sigma70_ECF_CS"/>
</dbReference>
<dbReference type="CDD" id="cd06171">
    <property type="entry name" value="Sigma70_r4"/>
    <property type="match status" value="1"/>
</dbReference>
<dbReference type="EMBL" id="AP018711">
    <property type="protein sequence ID" value="BBE34102.1"/>
    <property type="molecule type" value="Genomic_DNA"/>
</dbReference>
<evidence type="ECO:0000256" key="5">
    <source>
        <dbReference type="ARBA" id="ARBA00023163"/>
    </source>
</evidence>
<dbReference type="RefSeq" id="WP_126494660.1">
    <property type="nucleotide sequence ID" value="NZ_AP018711.1"/>
</dbReference>
<dbReference type="InterPro" id="IPR039425">
    <property type="entry name" value="RNA_pol_sigma-70-like"/>
</dbReference>
<evidence type="ECO:0000259" key="7">
    <source>
        <dbReference type="Pfam" id="PF04542"/>
    </source>
</evidence>
<gene>
    <name evidence="9" type="ORF">SmB9_17600</name>
</gene>
<proteinExistence type="inferred from homology"/>
<keyword evidence="2 6" id="KW-0805">Transcription regulation</keyword>
<dbReference type="Proteomes" id="UP000275727">
    <property type="component" value="Chromosome"/>
</dbReference>
<dbReference type="InterPro" id="IPR013324">
    <property type="entry name" value="RNA_pol_sigma_r3/r4-like"/>
</dbReference>
<dbReference type="Pfam" id="PF04542">
    <property type="entry name" value="Sigma70_r2"/>
    <property type="match status" value="1"/>
</dbReference>
<dbReference type="PANTHER" id="PTHR43133:SF51">
    <property type="entry name" value="RNA POLYMERASE SIGMA FACTOR"/>
    <property type="match status" value="1"/>
</dbReference>
<dbReference type="KEGG" id="smic:SmB9_17600"/>
<dbReference type="GO" id="GO:0003677">
    <property type="term" value="F:DNA binding"/>
    <property type="evidence" value="ECO:0007669"/>
    <property type="project" value="UniProtKB-KW"/>
</dbReference>
<evidence type="ECO:0000256" key="3">
    <source>
        <dbReference type="ARBA" id="ARBA00023082"/>
    </source>
</evidence>
<evidence type="ECO:0000259" key="8">
    <source>
        <dbReference type="Pfam" id="PF08281"/>
    </source>
</evidence>
<name>A0AAD1D5C7_SPHMI</name>
<reference evidence="9 10" key="1">
    <citation type="submission" date="2018-06" db="EMBL/GenBank/DDBJ databases">
        <title>Complete Genome Sequence of the Microcystin-Degrading Bacterium Sphingosinicella microcystinivorans Strain B-9.</title>
        <authorList>
            <person name="Jin H."/>
            <person name="Nishizawa T."/>
            <person name="Guo Y."/>
            <person name="Nishizawa A."/>
            <person name="Park H."/>
            <person name="Kato H."/>
            <person name="Tsuji K."/>
            <person name="Harada K."/>
        </authorList>
    </citation>
    <scope>NUCLEOTIDE SEQUENCE [LARGE SCALE GENOMIC DNA]</scope>
    <source>
        <strain evidence="9 10">B9</strain>
    </source>
</reference>
<dbReference type="Gene3D" id="1.10.1740.10">
    <property type="match status" value="1"/>
</dbReference>
<dbReference type="InterPro" id="IPR014284">
    <property type="entry name" value="RNA_pol_sigma-70_dom"/>
</dbReference>
<dbReference type="InterPro" id="IPR013325">
    <property type="entry name" value="RNA_pol_sigma_r2"/>
</dbReference>
<protein>
    <recommendedName>
        <fullName evidence="6">RNA polymerase sigma factor</fullName>
    </recommendedName>
</protein>
<dbReference type="InterPro" id="IPR013249">
    <property type="entry name" value="RNA_pol_sigma70_r4_t2"/>
</dbReference>
<organism evidence="9 10">
    <name type="scientific">Sphingosinicella microcystinivorans</name>
    <dbReference type="NCBI Taxonomy" id="335406"/>
    <lineage>
        <taxon>Bacteria</taxon>
        <taxon>Pseudomonadati</taxon>
        <taxon>Pseudomonadota</taxon>
        <taxon>Alphaproteobacteria</taxon>
        <taxon>Sphingomonadales</taxon>
        <taxon>Sphingosinicellaceae</taxon>
        <taxon>Sphingosinicella</taxon>
    </lineage>
</organism>
<evidence type="ECO:0000313" key="10">
    <source>
        <dbReference type="Proteomes" id="UP000275727"/>
    </source>
</evidence>
<dbReference type="InterPro" id="IPR007627">
    <property type="entry name" value="RNA_pol_sigma70_r2"/>
</dbReference>
<evidence type="ECO:0000256" key="2">
    <source>
        <dbReference type="ARBA" id="ARBA00023015"/>
    </source>
</evidence>
<evidence type="ECO:0000256" key="4">
    <source>
        <dbReference type="ARBA" id="ARBA00023125"/>
    </source>
</evidence>
<comment type="similarity">
    <text evidence="1 6">Belongs to the sigma-70 factor family. ECF subfamily.</text>
</comment>
<dbReference type="PROSITE" id="PS01063">
    <property type="entry name" value="SIGMA70_ECF"/>
    <property type="match status" value="1"/>
</dbReference>
<dbReference type="GO" id="GO:0006352">
    <property type="term" value="P:DNA-templated transcription initiation"/>
    <property type="evidence" value="ECO:0007669"/>
    <property type="project" value="InterPro"/>
</dbReference>
<accession>A0AAD1D5C7</accession>
<dbReference type="AlphaFoldDB" id="A0AAD1D5C7"/>
<dbReference type="SUPFAM" id="SSF88659">
    <property type="entry name" value="Sigma3 and sigma4 domains of RNA polymerase sigma factors"/>
    <property type="match status" value="1"/>
</dbReference>
<dbReference type="Pfam" id="PF08281">
    <property type="entry name" value="Sigma70_r4_2"/>
    <property type="match status" value="1"/>
</dbReference>
<evidence type="ECO:0000256" key="1">
    <source>
        <dbReference type="ARBA" id="ARBA00010641"/>
    </source>
</evidence>
<feature type="domain" description="RNA polymerase sigma factor 70 region 4 type 2" evidence="8">
    <location>
        <begin position="131"/>
        <end position="181"/>
    </location>
</feature>
<dbReference type="NCBIfam" id="TIGR02937">
    <property type="entry name" value="sigma70-ECF"/>
    <property type="match status" value="1"/>
</dbReference>
<keyword evidence="3 6" id="KW-0731">Sigma factor</keyword>
<dbReference type="SUPFAM" id="SSF88946">
    <property type="entry name" value="Sigma2 domain of RNA polymerase sigma factors"/>
    <property type="match status" value="1"/>
</dbReference>